<evidence type="ECO:0000256" key="7">
    <source>
        <dbReference type="SAM" id="MobiDB-lite"/>
    </source>
</evidence>
<proteinExistence type="predicted"/>
<gene>
    <name evidence="9" type="ORF">EX30DRAFT_370604</name>
</gene>
<dbReference type="GO" id="GO:0005657">
    <property type="term" value="C:replication fork"/>
    <property type="evidence" value="ECO:0007669"/>
    <property type="project" value="TreeGrafter"/>
</dbReference>
<dbReference type="InterPro" id="IPR052093">
    <property type="entry name" value="HR_Repair_Mediator"/>
</dbReference>
<protein>
    <submittedName>
        <fullName evidence="9">P-loop containing nucleoside triphosphate hydrolase protein</fullName>
    </submittedName>
</protein>
<reference evidence="9 10" key="1">
    <citation type="submission" date="2019-04" db="EMBL/GenBank/DDBJ databases">
        <title>Comparative genomics and transcriptomics to analyze fruiting body development in filamentous ascomycetes.</title>
        <authorList>
            <consortium name="DOE Joint Genome Institute"/>
            <person name="Lutkenhaus R."/>
            <person name="Traeger S."/>
            <person name="Breuer J."/>
            <person name="Kuo A."/>
            <person name="Lipzen A."/>
            <person name="Pangilinan J."/>
            <person name="Dilworth D."/>
            <person name="Sandor L."/>
            <person name="Poggeler S."/>
            <person name="Barry K."/>
            <person name="Grigoriev I.V."/>
            <person name="Nowrousian M."/>
        </authorList>
    </citation>
    <scope>NUCLEOTIDE SEQUENCE [LARGE SCALE GENOMIC DNA]</scope>
    <source>
        <strain evidence="9 10">CBS 389.68</strain>
    </source>
</reference>
<dbReference type="STRING" id="341454.A0A4S2N0N2"/>
<dbReference type="Proteomes" id="UP000298138">
    <property type="component" value="Unassembled WGS sequence"/>
</dbReference>
<feature type="domain" description="RecA-like N-terminal" evidence="8">
    <location>
        <begin position="24"/>
        <end position="85"/>
    </location>
</feature>
<accession>A0A4S2N0N2</accession>
<comment type="subcellular location">
    <subcellularLocation>
        <location evidence="1">Nucleus</location>
    </subcellularLocation>
</comment>
<dbReference type="AlphaFoldDB" id="A0A4S2N0N2"/>
<dbReference type="GO" id="GO:0008821">
    <property type="term" value="F:crossover junction DNA endonuclease activity"/>
    <property type="evidence" value="ECO:0007669"/>
    <property type="project" value="TreeGrafter"/>
</dbReference>
<feature type="compositionally biased region" description="Basic and acidic residues" evidence="7">
    <location>
        <begin position="266"/>
        <end position="286"/>
    </location>
</feature>
<dbReference type="SUPFAM" id="SSF52540">
    <property type="entry name" value="P-loop containing nucleoside triphosphate hydrolases"/>
    <property type="match status" value="1"/>
</dbReference>
<dbReference type="GO" id="GO:0000707">
    <property type="term" value="P:meiotic DNA recombinase assembly"/>
    <property type="evidence" value="ECO:0007669"/>
    <property type="project" value="TreeGrafter"/>
</dbReference>
<dbReference type="EMBL" id="ML220115">
    <property type="protein sequence ID" value="TGZ82523.1"/>
    <property type="molecule type" value="Genomic_DNA"/>
</dbReference>
<evidence type="ECO:0000313" key="9">
    <source>
        <dbReference type="EMBL" id="TGZ82523.1"/>
    </source>
</evidence>
<dbReference type="InParanoid" id="A0A4S2N0N2"/>
<feature type="compositionally biased region" description="Polar residues" evidence="7">
    <location>
        <begin position="350"/>
        <end position="365"/>
    </location>
</feature>
<keyword evidence="5" id="KW-0234">DNA repair</keyword>
<feature type="compositionally biased region" description="Acidic residues" evidence="7">
    <location>
        <begin position="380"/>
        <end position="392"/>
    </location>
</feature>
<keyword evidence="10" id="KW-1185">Reference proteome</keyword>
<dbReference type="GO" id="GO:0033065">
    <property type="term" value="C:Rad51C-XRCC3 complex"/>
    <property type="evidence" value="ECO:0007669"/>
    <property type="project" value="TreeGrafter"/>
</dbReference>
<feature type="compositionally biased region" description="Low complexity" evidence="7">
    <location>
        <begin position="328"/>
        <end position="343"/>
    </location>
</feature>
<organism evidence="9 10">
    <name type="scientific">Ascodesmis nigricans</name>
    <dbReference type="NCBI Taxonomy" id="341454"/>
    <lineage>
        <taxon>Eukaryota</taxon>
        <taxon>Fungi</taxon>
        <taxon>Dikarya</taxon>
        <taxon>Ascomycota</taxon>
        <taxon>Pezizomycotina</taxon>
        <taxon>Pezizomycetes</taxon>
        <taxon>Pezizales</taxon>
        <taxon>Ascodesmidaceae</taxon>
        <taxon>Ascodesmis</taxon>
    </lineage>
</organism>
<feature type="region of interest" description="Disordered" evidence="7">
    <location>
        <begin position="300"/>
        <end position="392"/>
    </location>
</feature>
<dbReference type="PANTHER" id="PTHR46239">
    <property type="entry name" value="DNA REPAIR PROTEIN RAD51 HOMOLOG 3 RAD51C"/>
    <property type="match status" value="1"/>
</dbReference>
<evidence type="ECO:0000259" key="8">
    <source>
        <dbReference type="Pfam" id="PF00154"/>
    </source>
</evidence>
<keyword evidence="9" id="KW-0378">Hydrolase</keyword>
<evidence type="ECO:0000256" key="5">
    <source>
        <dbReference type="ARBA" id="ARBA00023204"/>
    </source>
</evidence>
<dbReference type="InterPro" id="IPR049428">
    <property type="entry name" value="RecA-like_N"/>
</dbReference>
<keyword evidence="2" id="KW-0547">Nucleotide-binding</keyword>
<evidence type="ECO:0000256" key="4">
    <source>
        <dbReference type="ARBA" id="ARBA00022840"/>
    </source>
</evidence>
<dbReference type="GO" id="GO:0000400">
    <property type="term" value="F:four-way junction DNA binding"/>
    <property type="evidence" value="ECO:0007669"/>
    <property type="project" value="TreeGrafter"/>
</dbReference>
<evidence type="ECO:0000313" key="10">
    <source>
        <dbReference type="Proteomes" id="UP000298138"/>
    </source>
</evidence>
<evidence type="ECO:0000256" key="1">
    <source>
        <dbReference type="ARBA" id="ARBA00004123"/>
    </source>
</evidence>
<keyword evidence="6" id="KW-0539">Nucleus</keyword>
<dbReference type="Pfam" id="PF00154">
    <property type="entry name" value="RecA_N"/>
    <property type="match status" value="1"/>
</dbReference>
<sequence length="392" mass="42827">MSTANHISAIPASQALSAQFSPANHVSSGSRAVDAILGGHGFSKGAVTDISGPPNSGKTAIAVRAAAHASSAGLKVIWIDTAYAIPRNRLIPLTTRPELITYLYLPTLAHIISFFQRPPHDLDVSLLVLDELSSPYLLAFPPGLDNTPAGKKFSQRRYPIMVSLAHSVNSLAAKHNAAVMVLQKSATRVVRGFGGVLAPTIGFRGWIEAVGWRIVLFRREGGRRCGSLFKARGRVYLEGEGPEMEIFVGQDGAVVDEEDDESQYGYREDEFRDEMERDENHRTQPEREINAMVQEMIHPEILGSPPRPTPSPLTMSPASPRAPPSPSPQLSSPLRRRSPSLPKLEPPQETPNQTQDSTISNVTNQSRKRKRGIELGVIPDSEDEDDDILLDE</sequence>
<dbReference type="GO" id="GO:0005524">
    <property type="term" value="F:ATP binding"/>
    <property type="evidence" value="ECO:0007669"/>
    <property type="project" value="UniProtKB-KW"/>
</dbReference>
<dbReference type="GO" id="GO:0033063">
    <property type="term" value="C:Rad51B-Rad51C-Rad51D-XRCC2 complex"/>
    <property type="evidence" value="ECO:0007669"/>
    <property type="project" value="TreeGrafter"/>
</dbReference>
<evidence type="ECO:0000256" key="3">
    <source>
        <dbReference type="ARBA" id="ARBA00022763"/>
    </source>
</evidence>
<keyword evidence="4" id="KW-0067">ATP-binding</keyword>
<name>A0A4S2N0N2_9PEZI</name>
<dbReference type="InterPro" id="IPR027417">
    <property type="entry name" value="P-loop_NTPase"/>
</dbReference>
<evidence type="ECO:0000256" key="6">
    <source>
        <dbReference type="ARBA" id="ARBA00023242"/>
    </source>
</evidence>
<dbReference type="PANTHER" id="PTHR46239:SF1">
    <property type="entry name" value="DNA REPAIR PROTEIN RAD51 HOMOLOG 3"/>
    <property type="match status" value="1"/>
</dbReference>
<keyword evidence="3" id="KW-0227">DNA damage</keyword>
<dbReference type="Gene3D" id="3.40.50.300">
    <property type="entry name" value="P-loop containing nucleotide triphosphate hydrolases"/>
    <property type="match status" value="1"/>
</dbReference>
<dbReference type="OrthoDB" id="5957327at2759"/>
<evidence type="ECO:0000256" key="2">
    <source>
        <dbReference type="ARBA" id="ARBA00022741"/>
    </source>
</evidence>
<feature type="region of interest" description="Disordered" evidence="7">
    <location>
        <begin position="254"/>
        <end position="286"/>
    </location>
</feature>
<dbReference type="GO" id="GO:0007131">
    <property type="term" value="P:reciprocal meiotic recombination"/>
    <property type="evidence" value="ECO:0007669"/>
    <property type="project" value="TreeGrafter"/>
</dbReference>